<dbReference type="PANTHER" id="PTHR12838:SF0">
    <property type="entry name" value="U3 SMALL NUCLEOLAR RNA-ASSOCIATED PROTEIN 11-RELATED"/>
    <property type="match status" value="1"/>
</dbReference>
<keyword evidence="4 6" id="KW-0698">rRNA processing</keyword>
<feature type="compositionally biased region" description="Basic and acidic residues" evidence="7">
    <location>
        <begin position="16"/>
        <end position="25"/>
    </location>
</feature>
<feature type="region of interest" description="Disordered" evidence="7">
    <location>
        <begin position="1"/>
        <end position="25"/>
    </location>
</feature>
<dbReference type="Pfam" id="PF03998">
    <property type="entry name" value="Utp11"/>
    <property type="match status" value="1"/>
</dbReference>
<comment type="function">
    <text evidence="1 6">Involved in nucleolar processing of pre-18S ribosomal RNA.</text>
</comment>
<dbReference type="PANTHER" id="PTHR12838">
    <property type="entry name" value="U3 SMALL NUCLEOLAR RNA-ASSOCIATED PROTEIN 11"/>
    <property type="match status" value="1"/>
</dbReference>
<feature type="compositionally biased region" description="Basic and acidic residues" evidence="7">
    <location>
        <begin position="81"/>
        <end position="91"/>
    </location>
</feature>
<evidence type="ECO:0000313" key="9">
    <source>
        <dbReference type="Proteomes" id="UP001642405"/>
    </source>
</evidence>
<reference evidence="8 9" key="1">
    <citation type="submission" date="2024-01" db="EMBL/GenBank/DDBJ databases">
        <authorList>
            <person name="Allen C."/>
            <person name="Tagirdzhanova G."/>
        </authorList>
    </citation>
    <scope>NUCLEOTIDE SEQUENCE [LARGE SCALE GENOMIC DNA]</scope>
</reference>
<feature type="compositionally biased region" description="Basic and acidic residues" evidence="7">
    <location>
        <begin position="193"/>
        <end position="221"/>
    </location>
</feature>
<comment type="subcellular location">
    <subcellularLocation>
        <location evidence="2 6">Nucleus</location>
        <location evidence="2 6">Nucleolus</location>
    </subcellularLocation>
</comment>
<keyword evidence="9" id="KW-1185">Reference proteome</keyword>
<accession>A0ABP0B3Q8</accession>
<evidence type="ECO:0000313" key="8">
    <source>
        <dbReference type="EMBL" id="CAK7214155.1"/>
    </source>
</evidence>
<evidence type="ECO:0000256" key="3">
    <source>
        <dbReference type="ARBA" id="ARBA00008105"/>
    </source>
</evidence>
<comment type="subunit">
    <text evidence="6">Component of the ribosomal small subunit (SSU) processome.</text>
</comment>
<feature type="compositionally biased region" description="Basic residues" evidence="7">
    <location>
        <begin position="173"/>
        <end position="185"/>
    </location>
</feature>
<evidence type="ECO:0000256" key="7">
    <source>
        <dbReference type="SAM" id="MobiDB-lite"/>
    </source>
</evidence>
<dbReference type="EMBL" id="CAWUHB010000008">
    <property type="protein sequence ID" value="CAK7214155.1"/>
    <property type="molecule type" value="Genomic_DNA"/>
</dbReference>
<feature type="region of interest" description="Disordered" evidence="7">
    <location>
        <begin position="148"/>
        <end position="221"/>
    </location>
</feature>
<evidence type="ECO:0000256" key="2">
    <source>
        <dbReference type="ARBA" id="ARBA00004604"/>
    </source>
</evidence>
<keyword evidence="5 6" id="KW-0539">Nucleus</keyword>
<feature type="compositionally biased region" description="Basic residues" evidence="7">
    <location>
        <begin position="270"/>
        <end position="281"/>
    </location>
</feature>
<dbReference type="InterPro" id="IPR007144">
    <property type="entry name" value="SSU_processome_Utp11"/>
</dbReference>
<evidence type="ECO:0000256" key="6">
    <source>
        <dbReference type="PIRNR" id="PIRNR015952"/>
    </source>
</evidence>
<gene>
    <name evidence="8" type="ORF">SCUCBS95973_002042</name>
</gene>
<comment type="similarity">
    <text evidence="3 6">Belongs to the UTP11 family.</text>
</comment>
<protein>
    <recommendedName>
        <fullName evidence="6">U3 small nucleolar RNA-associated protein 11</fullName>
        <shortName evidence="6">U3 snoRNA-associated protein 11</shortName>
    </recommendedName>
</protein>
<evidence type="ECO:0000256" key="4">
    <source>
        <dbReference type="ARBA" id="ARBA00022552"/>
    </source>
</evidence>
<name>A0ABP0B3Q8_9PEZI</name>
<feature type="region of interest" description="Disordered" evidence="7">
    <location>
        <begin position="69"/>
        <end position="98"/>
    </location>
</feature>
<comment type="caution">
    <text evidence="8">The sequence shown here is derived from an EMBL/GenBank/DDBJ whole genome shotgun (WGS) entry which is preliminary data.</text>
</comment>
<dbReference type="PIRSF" id="PIRSF015952">
    <property type="entry name" value="U3snoRNP11"/>
    <property type="match status" value="1"/>
</dbReference>
<sequence length="281" mass="32012">MSSSMRNAIQRRSHRERAQPLERKRLGLLEKHKDYSLRAKDWNKKKATLQSLKEKAAARNEDEFSFKMISRGAGPGTKLSRGSDEKRDRHWTGTVDGNRGNKALPVAAVRLLKTQDAGYLRTVRSMLIKEVAKLEQRAAMAKASLGDIDLDEESEDDDDDSEFSDFDSAPKMKAPKAPKRPRKPTRIVFADSAADRDSAVQDKMDLRNDRGGNDENDTERQAKIANAKRLQQRVERARTKLQVLDQAEHELELQRARMAKTATMDMVTKSGKKIKVRERKR</sequence>
<evidence type="ECO:0000256" key="5">
    <source>
        <dbReference type="ARBA" id="ARBA00023242"/>
    </source>
</evidence>
<dbReference type="Proteomes" id="UP001642405">
    <property type="component" value="Unassembled WGS sequence"/>
</dbReference>
<feature type="compositionally biased region" description="Acidic residues" evidence="7">
    <location>
        <begin position="148"/>
        <end position="165"/>
    </location>
</feature>
<proteinExistence type="inferred from homology"/>
<feature type="region of interest" description="Disordered" evidence="7">
    <location>
        <begin position="262"/>
        <end position="281"/>
    </location>
</feature>
<organism evidence="8 9">
    <name type="scientific">Sporothrix curviconia</name>
    <dbReference type="NCBI Taxonomy" id="1260050"/>
    <lineage>
        <taxon>Eukaryota</taxon>
        <taxon>Fungi</taxon>
        <taxon>Dikarya</taxon>
        <taxon>Ascomycota</taxon>
        <taxon>Pezizomycotina</taxon>
        <taxon>Sordariomycetes</taxon>
        <taxon>Sordariomycetidae</taxon>
        <taxon>Ophiostomatales</taxon>
        <taxon>Ophiostomataceae</taxon>
        <taxon>Sporothrix</taxon>
    </lineage>
</organism>
<evidence type="ECO:0000256" key="1">
    <source>
        <dbReference type="ARBA" id="ARBA00004099"/>
    </source>
</evidence>